<evidence type="ECO:0000313" key="3">
    <source>
        <dbReference type="EMBL" id="ATA51859.1"/>
    </source>
</evidence>
<dbReference type="SUPFAM" id="SSF52096">
    <property type="entry name" value="ClpP/crotonase"/>
    <property type="match status" value="1"/>
</dbReference>
<dbReference type="NCBIfam" id="NF006108">
    <property type="entry name" value="PRK08259.1"/>
    <property type="match status" value="1"/>
</dbReference>
<organism evidence="3 4">
    <name type="scientific">Variovorax boronicumulans</name>
    <dbReference type="NCBI Taxonomy" id="436515"/>
    <lineage>
        <taxon>Bacteria</taxon>
        <taxon>Pseudomonadati</taxon>
        <taxon>Pseudomonadota</taxon>
        <taxon>Betaproteobacteria</taxon>
        <taxon>Burkholderiales</taxon>
        <taxon>Comamonadaceae</taxon>
        <taxon>Variovorax</taxon>
    </lineage>
</organism>
<evidence type="ECO:0000313" key="4">
    <source>
        <dbReference type="Proteomes" id="UP000217154"/>
    </source>
</evidence>
<dbReference type="EC" id="4.2.1.17" evidence="3"/>
<dbReference type="PANTHER" id="PTHR43802:SF1">
    <property type="entry name" value="IP11341P-RELATED"/>
    <property type="match status" value="1"/>
</dbReference>
<sequence length="261" mass="26695">MSTPPCVTFEADGPVCTLTLNRPDKRNAVDGVVAAALRVAFERFEADDALRVAVLTGAGGHFCAGADLGAVGDPARRNELDSDGGGAGPMGPTRMALSKPLIAAVNGYAVAGGLELALLADLRVADDDAVFGVFCRRWGVPLIDGGTVRLPRLVGMGRALDLILTGRPVSAAEALAMGLVNRTTPPGGALAAAQELAQQIAAFPQQCMLADRRSAFEQWDLPLAEALRREGAQGVPIVAAEGEAGAARFAGGAGRHGTFTG</sequence>
<evidence type="ECO:0000256" key="2">
    <source>
        <dbReference type="RuleBase" id="RU003707"/>
    </source>
</evidence>
<dbReference type="PROSITE" id="PS00166">
    <property type="entry name" value="ENOYL_COA_HYDRATASE"/>
    <property type="match status" value="1"/>
</dbReference>
<dbReference type="AlphaFoldDB" id="A0A250DD30"/>
<dbReference type="PANTHER" id="PTHR43802">
    <property type="entry name" value="ENOYL-COA HYDRATASE"/>
    <property type="match status" value="1"/>
</dbReference>
<dbReference type="GO" id="GO:0004300">
    <property type="term" value="F:enoyl-CoA hydratase activity"/>
    <property type="evidence" value="ECO:0007669"/>
    <property type="project" value="UniProtKB-EC"/>
</dbReference>
<dbReference type="RefSeq" id="WP_095743062.1">
    <property type="nucleotide sequence ID" value="NZ_CP023284.1"/>
</dbReference>
<dbReference type="InterPro" id="IPR029045">
    <property type="entry name" value="ClpP/crotonase-like_dom_sf"/>
</dbReference>
<dbReference type="Pfam" id="PF00378">
    <property type="entry name" value="ECH_1"/>
    <property type="match status" value="1"/>
</dbReference>
<proteinExistence type="inferred from homology"/>
<evidence type="ECO:0000256" key="1">
    <source>
        <dbReference type="ARBA" id="ARBA00005254"/>
    </source>
</evidence>
<dbReference type="InterPro" id="IPR001753">
    <property type="entry name" value="Enoyl-CoA_hydra/iso"/>
</dbReference>
<dbReference type="Proteomes" id="UP000217154">
    <property type="component" value="Chromosome"/>
</dbReference>
<comment type="similarity">
    <text evidence="1 2">Belongs to the enoyl-CoA hydratase/isomerase family.</text>
</comment>
<reference evidence="3 4" key="1">
    <citation type="submission" date="2017-09" db="EMBL/GenBank/DDBJ databases">
        <title>The diverse metabolic capabilities of V. boronicumulans make it an excellent choice for continued studies on novel biodegradation.</title>
        <authorList>
            <person name="Sun S."/>
        </authorList>
    </citation>
    <scope>NUCLEOTIDE SEQUENCE [LARGE SCALE GENOMIC DNA]</scope>
    <source>
        <strain evidence="3 4">J1</strain>
    </source>
</reference>
<name>A0A250DD30_9BURK</name>
<dbReference type="KEGG" id="vbo:CKY39_00420"/>
<gene>
    <name evidence="3" type="ORF">CKY39_00420</name>
</gene>
<dbReference type="CDD" id="cd06558">
    <property type="entry name" value="crotonase-like"/>
    <property type="match status" value="1"/>
</dbReference>
<dbReference type="Gene3D" id="1.10.287.2460">
    <property type="match status" value="1"/>
</dbReference>
<protein>
    <submittedName>
        <fullName evidence="3">Enoyl-CoA hydratase</fullName>
        <ecNumber evidence="3">4.2.1.17</ecNumber>
    </submittedName>
</protein>
<accession>A0A250DD30</accession>
<keyword evidence="3" id="KW-0456">Lyase</keyword>
<dbReference type="Gene3D" id="3.90.226.10">
    <property type="entry name" value="2-enoyl-CoA Hydratase, Chain A, domain 1"/>
    <property type="match status" value="1"/>
</dbReference>
<dbReference type="EMBL" id="CP023284">
    <property type="protein sequence ID" value="ATA51859.1"/>
    <property type="molecule type" value="Genomic_DNA"/>
</dbReference>
<dbReference type="InterPro" id="IPR018376">
    <property type="entry name" value="Enoyl-CoA_hyd/isom_CS"/>
</dbReference>